<dbReference type="NCBIfam" id="TIGR03344">
    <property type="entry name" value="VI_effect_Hcp1"/>
    <property type="match status" value="1"/>
</dbReference>
<dbReference type="SUPFAM" id="SSF141452">
    <property type="entry name" value="Hcp1-like"/>
    <property type="match status" value="1"/>
</dbReference>
<comment type="caution">
    <text evidence="1">The sequence shown here is derived from an EMBL/GenBank/DDBJ whole genome shotgun (WGS) entry which is preliminary data.</text>
</comment>
<proteinExistence type="predicted"/>
<dbReference type="RefSeq" id="WP_121576727.1">
    <property type="nucleotide sequence ID" value="NZ_MJLZ01000120.1"/>
</dbReference>
<organism evidence="1 2">
    <name type="scientific">Brenneria alni</name>
    <dbReference type="NCBI Taxonomy" id="71656"/>
    <lineage>
        <taxon>Bacteria</taxon>
        <taxon>Pseudomonadati</taxon>
        <taxon>Pseudomonadota</taxon>
        <taxon>Gammaproteobacteria</taxon>
        <taxon>Enterobacterales</taxon>
        <taxon>Pectobacteriaceae</taxon>
        <taxon>Brenneria</taxon>
    </lineage>
</organism>
<name>A0A421DIS1_9GAMM</name>
<dbReference type="Pfam" id="PF05638">
    <property type="entry name" value="T6SS_HCP"/>
    <property type="match status" value="1"/>
</dbReference>
<dbReference type="InterPro" id="IPR052947">
    <property type="entry name" value="T6SS_Hcp1_domain"/>
</dbReference>
<evidence type="ECO:0000313" key="1">
    <source>
        <dbReference type="EMBL" id="RLM17167.1"/>
    </source>
</evidence>
<dbReference type="EMBL" id="MJLZ01000120">
    <property type="protein sequence ID" value="RLM17167.1"/>
    <property type="molecule type" value="Genomic_DNA"/>
</dbReference>
<dbReference type="PANTHER" id="PTHR34319">
    <property type="entry name" value="MAJOR EXPORTED PROTEIN"/>
    <property type="match status" value="1"/>
</dbReference>
<dbReference type="PANTHER" id="PTHR34319:SF7">
    <property type="entry name" value="HNH ENDONUCLEASE DOMAIN-CONTAINING PROTEIN"/>
    <property type="match status" value="1"/>
</dbReference>
<dbReference type="Gene3D" id="2.30.110.20">
    <property type="entry name" value="Hcp1-like"/>
    <property type="match status" value="1"/>
</dbReference>
<evidence type="ECO:0000313" key="2">
    <source>
        <dbReference type="Proteomes" id="UP000285648"/>
    </source>
</evidence>
<sequence length="139" mass="15614">MANVIYASINGNKQGLVSSGCGSLLSIGNKYQKGHEDQIFIYELTSFLERQDNLALHPLEIRKPIDKSSPLLAMSLHDNEALVCEFYFYRISESGGLEKYFLIKLRDARITEIKLSAPHSMTQNEMPPLRAISALALVR</sequence>
<dbReference type="AlphaFoldDB" id="A0A421DIS1"/>
<dbReference type="InterPro" id="IPR036624">
    <property type="entry name" value="Hcp1-lik_sf"/>
</dbReference>
<keyword evidence="2" id="KW-1185">Reference proteome</keyword>
<accession>A0A421DIS1</accession>
<gene>
    <name evidence="1" type="ORF">BIY29_19225</name>
</gene>
<protein>
    <submittedName>
        <fullName evidence="1">Type VI secretion system protein</fullName>
    </submittedName>
</protein>
<dbReference type="InterPro" id="IPR008514">
    <property type="entry name" value="T6SS_Hcp"/>
</dbReference>
<dbReference type="Proteomes" id="UP000285648">
    <property type="component" value="Unassembled WGS sequence"/>
</dbReference>
<reference evidence="1 2" key="1">
    <citation type="submission" date="2016-09" db="EMBL/GenBank/DDBJ databases">
        <authorList>
            <person name="Doonan J."/>
            <person name="Pachebat J.A."/>
            <person name="Golyshin P.N."/>
            <person name="Denman S."/>
            <person name="Mcdonald J.E."/>
        </authorList>
    </citation>
    <scope>NUCLEOTIDE SEQUENCE [LARGE SCALE GENOMIC DNA]</scope>
    <source>
        <strain evidence="1 2">NCPPB 3934</strain>
    </source>
</reference>
<dbReference type="OrthoDB" id="5674026at2"/>